<dbReference type="SUPFAM" id="SSF52777">
    <property type="entry name" value="CoA-dependent acyltransferases"/>
    <property type="match status" value="1"/>
</dbReference>
<feature type="domain" description="O-acyltransferase WSD1-like N-terminal" evidence="12">
    <location>
        <begin position="1"/>
        <end position="240"/>
    </location>
</feature>
<evidence type="ECO:0000256" key="1">
    <source>
        <dbReference type="ARBA" id="ARBA00004771"/>
    </source>
</evidence>
<dbReference type="GO" id="GO:0005886">
    <property type="term" value="C:plasma membrane"/>
    <property type="evidence" value="ECO:0007669"/>
    <property type="project" value="TreeGrafter"/>
</dbReference>
<comment type="similarity">
    <text evidence="3 11">Belongs to the long-chain O-acyltransferase family.</text>
</comment>
<reference evidence="14 15" key="1">
    <citation type="submission" date="2018-05" db="EMBL/GenBank/DDBJ databases">
        <title>Genomic Encyclopedia of Type Strains, Phase IV (KMG-IV): sequencing the most valuable type-strain genomes for metagenomic binning, comparative biology and taxonomic classification.</title>
        <authorList>
            <person name="Goeker M."/>
        </authorList>
    </citation>
    <scope>NUCLEOTIDE SEQUENCE [LARGE SCALE GENOMIC DNA]</scope>
    <source>
        <strain evidence="14 15">DSM 44704</strain>
    </source>
</reference>
<dbReference type="GO" id="GO:0071731">
    <property type="term" value="P:response to nitric oxide"/>
    <property type="evidence" value="ECO:0007669"/>
    <property type="project" value="TreeGrafter"/>
</dbReference>
<dbReference type="GO" id="GO:0001666">
    <property type="term" value="P:response to hypoxia"/>
    <property type="evidence" value="ECO:0007669"/>
    <property type="project" value="TreeGrafter"/>
</dbReference>
<keyword evidence="5 11" id="KW-0444">Lipid biosynthesis</keyword>
<evidence type="ECO:0000256" key="10">
    <source>
        <dbReference type="ARBA" id="ARBA00048109"/>
    </source>
</evidence>
<evidence type="ECO:0000259" key="13">
    <source>
        <dbReference type="Pfam" id="PF06974"/>
    </source>
</evidence>
<sequence>MHVATLQLFEAPAEAGSDFARQIYEKLRADPRVDPTFRKHPTGLIAGAALGWTCDNTVDLDYHLRLSALPHPGGMARLLELVARLHSGLLDRHRPLWEAHLIEGLGPGRFAFYTKWHHALIDGASAQRLFKRSLTMSPEPDQCWVAWHVPPRTPHPNGRVRESTATDLRRALRTTAEHGTAAARVARATLLRKELTLPFEAPRTIFNVPIGGARRIAVRSWPRERISAVAKAAAATSNDVLLAMSAGALRTYLATRNALPDKPLIAMVPTTLRSDDEQGLGGNKVGAILCSLATDVADPAKRLLAIRDSMRHSRSLYNSLPTTQALALSAAMLSPIVTGFLPGLARMAVPPFNIVISNVPGLSEQMYWCGATLNALYPLSIPLDGQAVNITLTRTADNIDFGLVACRRAIPDLTRLLDDLERALADMEAAVRHGDSSPYVLHSVQLDESRS</sequence>
<dbReference type="Gene3D" id="3.30.559.10">
    <property type="entry name" value="Chloramphenicol acetyltransferase-like domain"/>
    <property type="match status" value="1"/>
</dbReference>
<evidence type="ECO:0000256" key="11">
    <source>
        <dbReference type="RuleBase" id="RU361241"/>
    </source>
</evidence>
<dbReference type="EC" id="2.3.1.20" evidence="4 11"/>
<evidence type="ECO:0000256" key="7">
    <source>
        <dbReference type="ARBA" id="ARBA00022798"/>
    </source>
</evidence>
<dbReference type="Proteomes" id="UP000247569">
    <property type="component" value="Unassembled WGS sequence"/>
</dbReference>
<dbReference type="InterPro" id="IPR009721">
    <property type="entry name" value="O-acyltransferase_WSD1_C"/>
</dbReference>
<keyword evidence="6 11" id="KW-0808">Transferase</keyword>
<dbReference type="InterPro" id="IPR014292">
    <property type="entry name" value="Acyl_transf_WS/DGAT"/>
</dbReference>
<comment type="caution">
    <text evidence="14">The sequence shown here is derived from an EMBL/GenBank/DDBJ whole genome shotgun (WGS) entry which is preliminary data.</text>
</comment>
<evidence type="ECO:0000256" key="6">
    <source>
        <dbReference type="ARBA" id="ARBA00022679"/>
    </source>
</evidence>
<comment type="catalytic activity">
    <reaction evidence="10 11">
        <text>an acyl-CoA + a 1,2-diacyl-sn-glycerol = a triacyl-sn-glycerol + CoA</text>
        <dbReference type="Rhea" id="RHEA:10868"/>
        <dbReference type="ChEBI" id="CHEBI:17815"/>
        <dbReference type="ChEBI" id="CHEBI:57287"/>
        <dbReference type="ChEBI" id="CHEBI:58342"/>
        <dbReference type="ChEBI" id="CHEBI:64615"/>
        <dbReference type="EC" id="2.3.1.20"/>
    </reaction>
</comment>
<feature type="domain" description="O-acyltransferase WSD1 C-terminal" evidence="13">
    <location>
        <begin position="282"/>
        <end position="427"/>
    </location>
</feature>
<proteinExistence type="inferred from homology"/>
<dbReference type="GO" id="GO:0019432">
    <property type="term" value="P:triglyceride biosynthetic process"/>
    <property type="evidence" value="ECO:0007669"/>
    <property type="project" value="UniProtKB-UniPathway"/>
</dbReference>
<dbReference type="AlphaFoldDB" id="A0A318KKM8"/>
<dbReference type="EMBL" id="QJKF01000007">
    <property type="protein sequence ID" value="PXX62183.1"/>
    <property type="molecule type" value="Genomic_DNA"/>
</dbReference>
<dbReference type="GO" id="GO:0051701">
    <property type="term" value="P:biological process involved in interaction with host"/>
    <property type="evidence" value="ECO:0007669"/>
    <property type="project" value="TreeGrafter"/>
</dbReference>
<dbReference type="GO" id="GO:0004144">
    <property type="term" value="F:diacylglycerol O-acyltransferase activity"/>
    <property type="evidence" value="ECO:0007669"/>
    <property type="project" value="UniProtKB-EC"/>
</dbReference>
<dbReference type="UniPathway" id="UPA00282"/>
<evidence type="ECO:0000313" key="14">
    <source>
        <dbReference type="EMBL" id="PXX62183.1"/>
    </source>
</evidence>
<evidence type="ECO:0000256" key="2">
    <source>
        <dbReference type="ARBA" id="ARBA00005189"/>
    </source>
</evidence>
<dbReference type="InterPro" id="IPR023213">
    <property type="entry name" value="CAT-like_dom_sf"/>
</dbReference>
<dbReference type="InterPro" id="IPR004255">
    <property type="entry name" value="O-acyltransferase_WSD1_N"/>
</dbReference>
<accession>A0A318KKM8</accession>
<comment type="pathway">
    <text evidence="2">Lipid metabolism.</text>
</comment>
<evidence type="ECO:0000256" key="4">
    <source>
        <dbReference type="ARBA" id="ARBA00013244"/>
    </source>
</evidence>
<dbReference type="Pfam" id="PF06974">
    <property type="entry name" value="WS_DGAT_C"/>
    <property type="match status" value="1"/>
</dbReference>
<protein>
    <recommendedName>
        <fullName evidence="4 11">Diacylglycerol O-acyltransferase</fullName>
        <ecNumber evidence="4 11">2.3.1.20</ecNumber>
    </recommendedName>
</protein>
<dbReference type="PANTHER" id="PTHR31650">
    <property type="entry name" value="O-ACYLTRANSFERASE (WSD1-LIKE) FAMILY PROTEIN"/>
    <property type="match status" value="1"/>
</dbReference>
<dbReference type="GO" id="GO:0006071">
    <property type="term" value="P:glycerol metabolic process"/>
    <property type="evidence" value="ECO:0007669"/>
    <property type="project" value="UniProtKB-KW"/>
</dbReference>
<dbReference type="Gene3D" id="3.30.559.30">
    <property type="entry name" value="Nonribosomal peptide synthetase, condensation domain"/>
    <property type="match status" value="1"/>
</dbReference>
<keyword evidence="7 11" id="KW-0319">Glycerol metabolism</keyword>
<dbReference type="InterPro" id="IPR045034">
    <property type="entry name" value="O-acyltransferase_WSD1-like"/>
</dbReference>
<dbReference type="PANTHER" id="PTHR31650:SF1">
    <property type="entry name" value="WAX ESTER SYNTHASE_DIACYLGLYCEROL ACYLTRANSFERASE 4-RELATED"/>
    <property type="match status" value="1"/>
</dbReference>
<evidence type="ECO:0000256" key="9">
    <source>
        <dbReference type="ARBA" id="ARBA00023315"/>
    </source>
</evidence>
<name>A0A318KKM8_9NOCA</name>
<dbReference type="NCBIfam" id="TIGR02946">
    <property type="entry name" value="acyl_WS_DGAT"/>
    <property type="match status" value="1"/>
</dbReference>
<keyword evidence="9 11" id="KW-0012">Acyltransferase</keyword>
<gene>
    <name evidence="14" type="ORF">DFR70_10750</name>
</gene>
<comment type="pathway">
    <text evidence="1 11">Glycerolipid metabolism; triacylglycerol biosynthesis.</text>
</comment>
<evidence type="ECO:0000256" key="5">
    <source>
        <dbReference type="ARBA" id="ARBA00022516"/>
    </source>
</evidence>
<evidence type="ECO:0000313" key="15">
    <source>
        <dbReference type="Proteomes" id="UP000247569"/>
    </source>
</evidence>
<dbReference type="Pfam" id="PF03007">
    <property type="entry name" value="WS_DGAT_cat"/>
    <property type="match status" value="1"/>
</dbReference>
<evidence type="ECO:0000259" key="12">
    <source>
        <dbReference type="Pfam" id="PF03007"/>
    </source>
</evidence>
<evidence type="ECO:0000256" key="3">
    <source>
        <dbReference type="ARBA" id="ARBA00009587"/>
    </source>
</evidence>
<evidence type="ECO:0000256" key="8">
    <source>
        <dbReference type="ARBA" id="ARBA00023098"/>
    </source>
</evidence>
<keyword evidence="8 11" id="KW-0443">Lipid metabolism</keyword>
<keyword evidence="15" id="KW-1185">Reference proteome</keyword>
<organism evidence="14 15">
    <name type="scientific">Nocardia tenerifensis</name>
    <dbReference type="NCBI Taxonomy" id="228006"/>
    <lineage>
        <taxon>Bacteria</taxon>
        <taxon>Bacillati</taxon>
        <taxon>Actinomycetota</taxon>
        <taxon>Actinomycetes</taxon>
        <taxon>Mycobacteriales</taxon>
        <taxon>Nocardiaceae</taxon>
        <taxon>Nocardia</taxon>
    </lineage>
</organism>